<gene>
    <name evidence="8" type="ORF">L249_3553</name>
</gene>
<protein>
    <recommendedName>
        <fullName evidence="7">GRF-type domain-containing protein</fullName>
    </recommendedName>
</protein>
<feature type="compositionally biased region" description="Basic and acidic residues" evidence="6">
    <location>
        <begin position="137"/>
        <end position="151"/>
    </location>
</feature>
<proteinExistence type="predicted"/>
<dbReference type="OrthoDB" id="430051at2759"/>
<dbReference type="STRING" id="1330021.A0A367LME9"/>
<feature type="coiled-coil region" evidence="5">
    <location>
        <begin position="302"/>
        <end position="336"/>
    </location>
</feature>
<dbReference type="PROSITE" id="PS51999">
    <property type="entry name" value="ZF_GRF"/>
    <property type="match status" value="1"/>
</dbReference>
<keyword evidence="1" id="KW-0479">Metal-binding</keyword>
<evidence type="ECO:0000256" key="6">
    <source>
        <dbReference type="SAM" id="MobiDB-lite"/>
    </source>
</evidence>
<evidence type="ECO:0000256" key="2">
    <source>
        <dbReference type="ARBA" id="ARBA00022771"/>
    </source>
</evidence>
<evidence type="ECO:0000259" key="7">
    <source>
        <dbReference type="PROSITE" id="PS51999"/>
    </source>
</evidence>
<feature type="region of interest" description="Disordered" evidence="6">
    <location>
        <begin position="1"/>
        <end position="34"/>
    </location>
</feature>
<keyword evidence="3" id="KW-0862">Zinc</keyword>
<evidence type="ECO:0000256" key="5">
    <source>
        <dbReference type="SAM" id="Coils"/>
    </source>
</evidence>
<dbReference type="EMBL" id="LKCN02000002">
    <property type="protein sequence ID" value="RCI15570.1"/>
    <property type="molecule type" value="Genomic_DNA"/>
</dbReference>
<accession>A0A367LME9</accession>
<comment type="caution">
    <text evidence="8">The sequence shown here is derived from an EMBL/GenBank/DDBJ whole genome shotgun (WGS) entry which is preliminary data.</text>
</comment>
<keyword evidence="2 4" id="KW-0863">Zinc-finger</keyword>
<dbReference type="Pfam" id="PF06839">
    <property type="entry name" value="Zn_ribbon_GRF"/>
    <property type="match status" value="1"/>
</dbReference>
<evidence type="ECO:0000313" key="9">
    <source>
        <dbReference type="Proteomes" id="UP000253664"/>
    </source>
</evidence>
<feature type="compositionally biased region" description="Basic and acidic residues" evidence="6">
    <location>
        <begin position="21"/>
        <end position="34"/>
    </location>
</feature>
<keyword evidence="9" id="KW-1185">Reference proteome</keyword>
<evidence type="ECO:0000256" key="4">
    <source>
        <dbReference type="PROSITE-ProRule" id="PRU01343"/>
    </source>
</evidence>
<dbReference type="InterPro" id="IPR010666">
    <property type="entry name" value="Znf_GRF"/>
</dbReference>
<feature type="region of interest" description="Disordered" evidence="6">
    <location>
        <begin position="232"/>
        <end position="251"/>
    </location>
</feature>
<organism evidence="8 9">
    <name type="scientific">Ophiocordyceps polyrhachis-furcata BCC 54312</name>
    <dbReference type="NCBI Taxonomy" id="1330021"/>
    <lineage>
        <taxon>Eukaryota</taxon>
        <taxon>Fungi</taxon>
        <taxon>Dikarya</taxon>
        <taxon>Ascomycota</taxon>
        <taxon>Pezizomycotina</taxon>
        <taxon>Sordariomycetes</taxon>
        <taxon>Hypocreomycetidae</taxon>
        <taxon>Hypocreales</taxon>
        <taxon>Ophiocordycipitaceae</taxon>
        <taxon>Ophiocordyceps</taxon>
    </lineage>
</organism>
<dbReference type="GO" id="GO:0008270">
    <property type="term" value="F:zinc ion binding"/>
    <property type="evidence" value="ECO:0007669"/>
    <property type="project" value="UniProtKB-KW"/>
</dbReference>
<reference evidence="8 9" key="1">
    <citation type="journal article" date="2015" name="BMC Genomics">
        <title>Insights from the genome of Ophiocordyceps polyrhachis-furcata to pathogenicity and host specificity in insect fungi.</title>
        <authorList>
            <person name="Wichadakul D."/>
            <person name="Kobmoo N."/>
            <person name="Ingsriswang S."/>
            <person name="Tangphatsornruang S."/>
            <person name="Chantasingh D."/>
            <person name="Luangsa-ard J.J."/>
            <person name="Eurwilaichitr L."/>
        </authorList>
    </citation>
    <scope>NUCLEOTIDE SEQUENCE [LARGE SCALE GENOMIC DNA]</scope>
    <source>
        <strain evidence="8 9">BCC 54312</strain>
    </source>
</reference>
<feature type="region of interest" description="Disordered" evidence="6">
    <location>
        <begin position="94"/>
        <end position="179"/>
    </location>
</feature>
<dbReference type="AlphaFoldDB" id="A0A367LME9"/>
<evidence type="ECO:0000313" key="8">
    <source>
        <dbReference type="EMBL" id="RCI15570.1"/>
    </source>
</evidence>
<keyword evidence="5" id="KW-0175">Coiled coil</keyword>
<evidence type="ECO:0000256" key="1">
    <source>
        <dbReference type="ARBA" id="ARBA00022723"/>
    </source>
</evidence>
<evidence type="ECO:0000256" key="3">
    <source>
        <dbReference type="ARBA" id="ARBA00022833"/>
    </source>
</evidence>
<sequence>MASSSSTTPHRLLRNRLRQPVIDKELPESPPAKRLDGLYKDGQWWCNCSPRKKAKLRKVLKDTPNKGRHFWSCPPLPPECGFFLWQEDALLREPPPPPPVLTQRPLTSFGYRLIQKPPVDEDEDDDGEGEDDEFVVVEDRKTAADEEKQQEEQDGQESPTKRHKINHHPVFDPSDDAEFSDFASDEERQLVDLADRSAPRDRHRDDMDALFPDVARTLFPARDPKSSNKVVSFDVGLPTPTKSPTKTKPDYNVGESIMSLLRRHSRHPLPPHILSDVDRLLKRSTRLTKGIEKGRDSARVAIKAKDDTIAALQDRVAVLERDEKLLRHQLADIKAQLMNIYQEN</sequence>
<feature type="domain" description="GRF-type" evidence="7">
    <location>
        <begin position="46"/>
        <end position="89"/>
    </location>
</feature>
<name>A0A367LME9_9HYPO</name>
<dbReference type="Proteomes" id="UP000253664">
    <property type="component" value="Unassembled WGS sequence"/>
</dbReference>
<feature type="compositionally biased region" description="Acidic residues" evidence="6">
    <location>
        <begin position="120"/>
        <end position="136"/>
    </location>
</feature>